<dbReference type="PANTHER" id="PTHR47933">
    <property type="entry name" value="PENTATRICOPEPTIDE REPEAT-CONTAINING PROTEIN 1, MITOCHONDRIAL"/>
    <property type="match status" value="1"/>
</dbReference>
<reference evidence="4 5" key="1">
    <citation type="journal article" date="2017" name="Nature">
        <title>The Apostasia genome and the evolution of orchids.</title>
        <authorList>
            <person name="Zhang G.Q."/>
            <person name="Liu K.W."/>
            <person name="Li Z."/>
            <person name="Lohaus R."/>
            <person name="Hsiao Y.Y."/>
            <person name="Niu S.C."/>
            <person name="Wang J.Y."/>
            <person name="Lin Y.C."/>
            <person name="Xu Q."/>
            <person name="Chen L.J."/>
            <person name="Yoshida K."/>
            <person name="Fujiwara S."/>
            <person name="Wang Z.W."/>
            <person name="Zhang Y.Q."/>
            <person name="Mitsuda N."/>
            <person name="Wang M."/>
            <person name="Liu G.H."/>
            <person name="Pecoraro L."/>
            <person name="Huang H.X."/>
            <person name="Xiao X.J."/>
            <person name="Lin M."/>
            <person name="Wu X.Y."/>
            <person name="Wu W.L."/>
            <person name="Chen Y.Y."/>
            <person name="Chang S.B."/>
            <person name="Sakamoto S."/>
            <person name="Ohme-Takagi M."/>
            <person name="Yagi M."/>
            <person name="Zeng S.J."/>
            <person name="Shen C.Y."/>
            <person name="Yeh C.M."/>
            <person name="Luo Y.B."/>
            <person name="Tsai W.C."/>
            <person name="Van de Peer Y."/>
            <person name="Liu Z.J."/>
        </authorList>
    </citation>
    <scope>NUCLEOTIDE SEQUENCE [LARGE SCALE GENOMIC DNA]</scope>
    <source>
        <strain evidence="5">cv. Shenzhen</strain>
        <tissue evidence="4">Stem</tissue>
    </source>
</reference>
<dbReference type="Pfam" id="PF01535">
    <property type="entry name" value="PPR"/>
    <property type="match status" value="4"/>
</dbReference>
<evidence type="ECO:0000256" key="3">
    <source>
        <dbReference type="SAM" id="MobiDB-lite"/>
    </source>
</evidence>
<dbReference type="Gene3D" id="1.25.40.10">
    <property type="entry name" value="Tetratricopeptide repeat domain"/>
    <property type="match status" value="2"/>
</dbReference>
<gene>
    <name evidence="4" type="ORF">AXF42_Ash014178</name>
</gene>
<evidence type="ECO:0000313" key="5">
    <source>
        <dbReference type="Proteomes" id="UP000236161"/>
    </source>
</evidence>
<proteinExistence type="predicted"/>
<evidence type="ECO:0000256" key="1">
    <source>
        <dbReference type="ARBA" id="ARBA00022737"/>
    </source>
</evidence>
<dbReference type="InterPro" id="IPR011990">
    <property type="entry name" value="TPR-like_helical_dom_sf"/>
</dbReference>
<accession>A0A2I0A174</accession>
<dbReference type="GO" id="GO:0003729">
    <property type="term" value="F:mRNA binding"/>
    <property type="evidence" value="ECO:0007669"/>
    <property type="project" value="TreeGrafter"/>
</dbReference>
<dbReference type="EMBL" id="KZ452039">
    <property type="protein sequence ID" value="PKA49276.1"/>
    <property type="molecule type" value="Genomic_DNA"/>
</dbReference>
<organism evidence="4 5">
    <name type="scientific">Apostasia shenzhenica</name>
    <dbReference type="NCBI Taxonomy" id="1088818"/>
    <lineage>
        <taxon>Eukaryota</taxon>
        <taxon>Viridiplantae</taxon>
        <taxon>Streptophyta</taxon>
        <taxon>Embryophyta</taxon>
        <taxon>Tracheophyta</taxon>
        <taxon>Spermatophyta</taxon>
        <taxon>Magnoliopsida</taxon>
        <taxon>Liliopsida</taxon>
        <taxon>Asparagales</taxon>
        <taxon>Orchidaceae</taxon>
        <taxon>Apostasioideae</taxon>
        <taxon>Apostasia</taxon>
    </lineage>
</organism>
<dbReference type="OrthoDB" id="1911504at2759"/>
<evidence type="ECO:0000256" key="2">
    <source>
        <dbReference type="PROSITE-ProRule" id="PRU00708"/>
    </source>
</evidence>
<feature type="region of interest" description="Disordered" evidence="3">
    <location>
        <begin position="1"/>
        <end position="39"/>
    </location>
</feature>
<sequence length="499" mass="56688">MSHRKRLAGDEPLLSGSSKRHDRRSLTPRRRPSFPSHHEVPNLSVKIRRLCDLLATSSAIEESLDKAGIQISSEDVEEVLKLSYSHPATAVKFFRWAGPLLHHRHSPYSWNLIVDLLGKNSLFDAMWDAIRSMHSEGLLSLATFASVFSSFAAARRPTDALAAFDVLESYGVRQDTTALNSLLSALSREGFTDAASDFLRRISLRIPPDADSYAILLEGLENERDSRSAREVFDEMIVRIGWEPMNIPAYDSFLNTLLYHSSGKLDEALRWLHKMKGQNCFPGMKFLRNAINECVKLRDSRAAILLWDSLVGKNGLQPDTRIYNSMISLYCHRNQLDVAFQFLDEMVLHGAFPDSDTYNLMLHYVIKNKNLQELSALFIEMVKNELPPSPANCESTMKLLLDSKEWDMAINLWKIMITNGLAGEEIANSLIMKFCDYDRLPEACKYAEDVIDRGIKLSSATLSKLKTILYKLGKGYIYESLFSKWKLVSKDRSIYNHHG</sequence>
<name>A0A2I0A174_9ASPA</name>
<dbReference type="GO" id="GO:0008168">
    <property type="term" value="F:methyltransferase activity"/>
    <property type="evidence" value="ECO:0007669"/>
    <property type="project" value="UniProtKB-KW"/>
</dbReference>
<feature type="repeat" description="PPR" evidence="2">
    <location>
        <begin position="209"/>
        <end position="244"/>
    </location>
</feature>
<feature type="repeat" description="PPR" evidence="2">
    <location>
        <begin position="319"/>
        <end position="353"/>
    </location>
</feature>
<dbReference type="PROSITE" id="PS51375">
    <property type="entry name" value="PPR"/>
    <property type="match status" value="4"/>
</dbReference>
<dbReference type="Proteomes" id="UP000236161">
    <property type="component" value="Unassembled WGS sequence"/>
</dbReference>
<dbReference type="InterPro" id="IPR051240">
    <property type="entry name" value="Mito_RNA-Proc/Resp"/>
</dbReference>
<keyword evidence="4" id="KW-0808">Transferase</keyword>
<dbReference type="EC" id="2.1.1.204" evidence="4"/>
<keyword evidence="1" id="KW-0677">Repeat</keyword>
<dbReference type="Pfam" id="PF13041">
    <property type="entry name" value="PPR_2"/>
    <property type="match status" value="1"/>
</dbReference>
<protein>
    <submittedName>
        <fullName evidence="4">Pentatricopeptide repeat-containing protein</fullName>
        <ecNumber evidence="4">2.1.1.204</ecNumber>
    </submittedName>
</protein>
<feature type="compositionally biased region" description="Basic residues" evidence="3">
    <location>
        <begin position="18"/>
        <end position="32"/>
    </location>
</feature>
<dbReference type="NCBIfam" id="TIGR00756">
    <property type="entry name" value="PPR"/>
    <property type="match status" value="2"/>
</dbReference>
<dbReference type="PANTHER" id="PTHR47933:SF14">
    <property type="entry name" value="PENTATRICOPEPTIDE REPEAT (PPR) SUPERFAMILY PROTEIN"/>
    <property type="match status" value="1"/>
</dbReference>
<dbReference type="GO" id="GO:0032259">
    <property type="term" value="P:methylation"/>
    <property type="evidence" value="ECO:0007669"/>
    <property type="project" value="UniProtKB-KW"/>
</dbReference>
<keyword evidence="5" id="KW-1185">Reference proteome</keyword>
<feature type="repeat" description="PPR" evidence="2">
    <location>
        <begin position="354"/>
        <end position="388"/>
    </location>
</feature>
<dbReference type="AlphaFoldDB" id="A0A2I0A174"/>
<evidence type="ECO:0000313" key="4">
    <source>
        <dbReference type="EMBL" id="PKA49276.1"/>
    </source>
</evidence>
<feature type="repeat" description="PPR" evidence="2">
    <location>
        <begin position="246"/>
        <end position="282"/>
    </location>
</feature>
<keyword evidence="4" id="KW-0489">Methyltransferase</keyword>
<dbReference type="InterPro" id="IPR002885">
    <property type="entry name" value="PPR_rpt"/>
</dbReference>